<feature type="chain" id="PRO_5037629572" evidence="3">
    <location>
        <begin position="22"/>
        <end position="144"/>
    </location>
</feature>
<organism evidence="4 5">
    <name type="scientific">Xenopus laevis</name>
    <name type="common">African clawed frog</name>
    <dbReference type="NCBI Taxonomy" id="8355"/>
    <lineage>
        <taxon>Eukaryota</taxon>
        <taxon>Metazoa</taxon>
        <taxon>Chordata</taxon>
        <taxon>Craniata</taxon>
        <taxon>Vertebrata</taxon>
        <taxon>Euteleostomi</taxon>
        <taxon>Amphibia</taxon>
        <taxon>Batrachia</taxon>
        <taxon>Anura</taxon>
        <taxon>Pipoidea</taxon>
        <taxon>Pipidae</taxon>
        <taxon>Xenopodinae</taxon>
        <taxon>Xenopus</taxon>
        <taxon>Xenopus</taxon>
    </lineage>
</organism>
<dbReference type="EMBL" id="CM004479">
    <property type="protein sequence ID" value="OCT69896.1"/>
    <property type="molecule type" value="Genomic_DNA"/>
</dbReference>
<dbReference type="Proteomes" id="UP000694892">
    <property type="component" value="Chromosome 7S"/>
</dbReference>
<proteinExistence type="predicted"/>
<accession>A0A974CBE6</accession>
<feature type="coiled-coil region" evidence="1">
    <location>
        <begin position="27"/>
        <end position="54"/>
    </location>
</feature>
<sequence>MLPRVAFFVLVVLCLVQEESCFSCPKDENLSDELKELLTLTDELEKAVTDMLNEPKDRKKLKEFTEYMQSHVCTEALNSTTVSSIKIIYEDLVDGIKEGYTTEDDIVELLQMNPSELLESYADGDDVDSNTEDDYNDENTEKEE</sequence>
<keyword evidence="3" id="KW-0732">Signal</keyword>
<evidence type="ECO:0000313" key="4">
    <source>
        <dbReference type="EMBL" id="OCT69896.1"/>
    </source>
</evidence>
<evidence type="ECO:0000256" key="2">
    <source>
        <dbReference type="SAM" id="MobiDB-lite"/>
    </source>
</evidence>
<feature type="signal peptide" evidence="3">
    <location>
        <begin position="1"/>
        <end position="21"/>
    </location>
</feature>
<evidence type="ECO:0000313" key="5">
    <source>
        <dbReference type="Proteomes" id="UP000694892"/>
    </source>
</evidence>
<evidence type="ECO:0000256" key="3">
    <source>
        <dbReference type="SAM" id="SignalP"/>
    </source>
</evidence>
<gene>
    <name evidence="4" type="ORF">XELAEV_18036821mg</name>
</gene>
<reference evidence="5" key="1">
    <citation type="journal article" date="2016" name="Nature">
        <title>Genome evolution in the allotetraploid frog Xenopus laevis.</title>
        <authorList>
            <person name="Session A.M."/>
            <person name="Uno Y."/>
            <person name="Kwon T."/>
            <person name="Chapman J.A."/>
            <person name="Toyoda A."/>
            <person name="Takahashi S."/>
            <person name="Fukui A."/>
            <person name="Hikosaka A."/>
            <person name="Suzuki A."/>
            <person name="Kondo M."/>
            <person name="van Heeringen S.J."/>
            <person name="Quigley I."/>
            <person name="Heinz S."/>
            <person name="Ogino H."/>
            <person name="Ochi H."/>
            <person name="Hellsten U."/>
            <person name="Lyons J.B."/>
            <person name="Simakov O."/>
            <person name="Putnam N."/>
            <person name="Stites J."/>
            <person name="Kuroki Y."/>
            <person name="Tanaka T."/>
            <person name="Michiue T."/>
            <person name="Watanabe M."/>
            <person name="Bogdanovic O."/>
            <person name="Lister R."/>
            <person name="Georgiou G."/>
            <person name="Paranjpe S.S."/>
            <person name="van Kruijsbergen I."/>
            <person name="Shu S."/>
            <person name="Carlson J."/>
            <person name="Kinoshita T."/>
            <person name="Ohta Y."/>
            <person name="Mawaribuchi S."/>
            <person name="Jenkins J."/>
            <person name="Grimwood J."/>
            <person name="Schmutz J."/>
            <person name="Mitros T."/>
            <person name="Mozaffari S.V."/>
            <person name="Suzuki Y."/>
            <person name="Haramoto Y."/>
            <person name="Yamamoto T.S."/>
            <person name="Takagi C."/>
            <person name="Heald R."/>
            <person name="Miller K."/>
            <person name="Haudenschild C."/>
            <person name="Kitzman J."/>
            <person name="Nakayama T."/>
            <person name="Izutsu Y."/>
            <person name="Robert J."/>
            <person name="Fortriede J."/>
            <person name="Burns K."/>
            <person name="Lotay V."/>
            <person name="Karimi K."/>
            <person name="Yasuoka Y."/>
            <person name="Dichmann D.S."/>
            <person name="Flajnik M.F."/>
            <person name="Houston D.W."/>
            <person name="Shendure J."/>
            <person name="DuPasquier L."/>
            <person name="Vize P.D."/>
            <person name="Zorn A.M."/>
            <person name="Ito M."/>
            <person name="Marcotte E.M."/>
            <person name="Wallingford J.B."/>
            <person name="Ito Y."/>
            <person name="Asashima M."/>
            <person name="Ueno N."/>
            <person name="Matsuda Y."/>
            <person name="Veenstra G.J."/>
            <person name="Fujiyama A."/>
            <person name="Harland R.M."/>
            <person name="Taira M."/>
            <person name="Rokhsar D.S."/>
        </authorList>
    </citation>
    <scope>NUCLEOTIDE SEQUENCE [LARGE SCALE GENOMIC DNA]</scope>
    <source>
        <strain evidence="5">J</strain>
    </source>
</reference>
<feature type="region of interest" description="Disordered" evidence="2">
    <location>
        <begin position="117"/>
        <end position="144"/>
    </location>
</feature>
<protein>
    <submittedName>
        <fullName evidence="4">Uncharacterized protein</fullName>
    </submittedName>
</protein>
<feature type="compositionally biased region" description="Acidic residues" evidence="2">
    <location>
        <begin position="122"/>
        <end position="144"/>
    </location>
</feature>
<dbReference type="AlphaFoldDB" id="A0A974CBE6"/>
<evidence type="ECO:0000256" key="1">
    <source>
        <dbReference type="SAM" id="Coils"/>
    </source>
</evidence>
<name>A0A974CBE6_XENLA</name>
<keyword evidence="1" id="KW-0175">Coiled coil</keyword>